<keyword evidence="2 6" id="KW-0812">Transmembrane</keyword>
<evidence type="ECO:0000313" key="8">
    <source>
        <dbReference type="EMBL" id="CAG8560208.1"/>
    </source>
</evidence>
<dbReference type="PANTHER" id="PTHR16189:SF3">
    <property type="entry name" value="AMINO ACID TRANSPORTER TRANSMEMBRANE DOMAIN-CONTAINING PROTEIN"/>
    <property type="match status" value="1"/>
</dbReference>
<reference evidence="8" key="1">
    <citation type="submission" date="2021-06" db="EMBL/GenBank/DDBJ databases">
        <authorList>
            <person name="Kallberg Y."/>
            <person name="Tangrot J."/>
            <person name="Rosling A."/>
        </authorList>
    </citation>
    <scope>NUCLEOTIDE SEQUENCE</scope>
    <source>
        <strain evidence="8">UK204</strain>
    </source>
</reference>
<evidence type="ECO:0000259" key="7">
    <source>
        <dbReference type="Pfam" id="PF01490"/>
    </source>
</evidence>
<comment type="caution">
    <text evidence="8">The sequence shown here is derived from an EMBL/GenBank/DDBJ whole genome shotgun (WGS) entry which is preliminary data.</text>
</comment>
<evidence type="ECO:0000256" key="3">
    <source>
        <dbReference type="ARBA" id="ARBA00022989"/>
    </source>
</evidence>
<evidence type="ECO:0000256" key="6">
    <source>
        <dbReference type="SAM" id="Phobius"/>
    </source>
</evidence>
<comment type="subcellular location">
    <subcellularLocation>
        <location evidence="1">Membrane</location>
    </subcellularLocation>
</comment>
<feature type="transmembrane region" description="Helical" evidence="6">
    <location>
        <begin position="186"/>
        <end position="208"/>
    </location>
</feature>
<proteinExistence type="predicted"/>
<keyword evidence="4 6" id="KW-0472">Membrane</keyword>
<feature type="transmembrane region" description="Helical" evidence="6">
    <location>
        <begin position="646"/>
        <end position="666"/>
    </location>
</feature>
<gene>
    <name evidence="8" type="ORF">FCALED_LOCUS6561</name>
</gene>
<dbReference type="PANTHER" id="PTHR16189">
    <property type="entry name" value="TRANSMEMBRANE PROTEIN 104-RELATED"/>
    <property type="match status" value="1"/>
</dbReference>
<keyword evidence="3 6" id="KW-1133">Transmembrane helix</keyword>
<feature type="transmembrane region" description="Helical" evidence="6">
    <location>
        <begin position="253"/>
        <end position="276"/>
    </location>
</feature>
<evidence type="ECO:0000256" key="4">
    <source>
        <dbReference type="ARBA" id="ARBA00023136"/>
    </source>
</evidence>
<keyword evidence="9" id="KW-1185">Reference proteome</keyword>
<organism evidence="8 9">
    <name type="scientific">Funneliformis caledonium</name>
    <dbReference type="NCBI Taxonomy" id="1117310"/>
    <lineage>
        <taxon>Eukaryota</taxon>
        <taxon>Fungi</taxon>
        <taxon>Fungi incertae sedis</taxon>
        <taxon>Mucoromycota</taxon>
        <taxon>Glomeromycotina</taxon>
        <taxon>Glomeromycetes</taxon>
        <taxon>Glomerales</taxon>
        <taxon>Glomeraceae</taxon>
        <taxon>Funneliformis</taxon>
    </lineage>
</organism>
<feature type="region of interest" description="Disordered" evidence="5">
    <location>
        <begin position="408"/>
        <end position="429"/>
    </location>
</feature>
<feature type="transmembrane region" description="Helical" evidence="6">
    <location>
        <begin position="335"/>
        <end position="357"/>
    </location>
</feature>
<dbReference type="OrthoDB" id="294541at2759"/>
<evidence type="ECO:0000256" key="2">
    <source>
        <dbReference type="ARBA" id="ARBA00022692"/>
    </source>
</evidence>
<feature type="transmembrane region" description="Helical" evidence="6">
    <location>
        <begin position="156"/>
        <end position="179"/>
    </location>
</feature>
<name>A0A9N9B9L8_9GLOM</name>
<dbReference type="InterPro" id="IPR013057">
    <property type="entry name" value="AA_transpt_TM"/>
</dbReference>
<protein>
    <submittedName>
        <fullName evidence="8">17452_t:CDS:1</fullName>
    </submittedName>
</protein>
<sequence length="682" mass="75656">MANEGGISFLGSVALLVSSMTGPGIVTIPLLFQMAGWLIPVITFVMAIVLGAAASLFLCEALSAVPGNNKFQKQVEFSHLSSLIVSNKHQKRLVQTGLFISMQSINIASIILSSQTMDSLVISIIGRTCGVGIHPDTGFFCVNEHKAEGSPFEERYMLITAGYLIALCITVPLGIMDLVENIKVQIISLMTLIFIIVTWLVTFGIHGLNTELVPMVGYDKSQVVGTVLFNYAFIMTVPSWVNDVNPSVPIRKAVWYSLLISTVIYLLLGIMGGMAYKMESTSNIISTINESSEKSVVSVITTYLFPLAVLITSIPVYTIIIRYNLMRAGYCGKVMANLLSCALPWVIIIPFQTGFWLNAFMNWTSLIFNSSCNFILPFYLYYITTKGSDLRNDPDIIKVETGDEKHVMETERKKSVMSPSPNENHLLPPQLLEHNPIRKESHESIRSSFSIRTYHSSTKVSPRISPKVSPRIMPENHPEENYFDMVMTTSAQHELETREYNHHVPSPNFLDIPTPQLVLHGNRGSPCSTPGGIRSHNAMTAGLTIYHQSIEKQHLSAPPSLISRNSLKRGRSTQRHVVAPIITLNNNNSQLDSNVDPLDLHFRQRLRHHHQPSLISSDDNHNNQKGNFDLFKAFPWISDINGVKMAIGLGALSIMLIGGVIAYDFILLATGTNMFGIHRNTS</sequence>
<dbReference type="AlphaFoldDB" id="A0A9N9B9L8"/>
<feature type="transmembrane region" description="Helical" evidence="6">
    <location>
        <begin position="37"/>
        <end position="59"/>
    </location>
</feature>
<feature type="transmembrane region" description="Helical" evidence="6">
    <location>
        <begin position="7"/>
        <end position="31"/>
    </location>
</feature>
<dbReference type="GO" id="GO:0016020">
    <property type="term" value="C:membrane"/>
    <property type="evidence" value="ECO:0007669"/>
    <property type="project" value="UniProtKB-SubCell"/>
</dbReference>
<feature type="domain" description="Amino acid transporter transmembrane" evidence="7">
    <location>
        <begin position="6"/>
        <end position="386"/>
    </location>
</feature>
<evidence type="ECO:0000256" key="1">
    <source>
        <dbReference type="ARBA" id="ARBA00004370"/>
    </source>
</evidence>
<evidence type="ECO:0000256" key="5">
    <source>
        <dbReference type="SAM" id="MobiDB-lite"/>
    </source>
</evidence>
<accession>A0A9N9B9L8</accession>
<feature type="transmembrane region" description="Helical" evidence="6">
    <location>
        <begin position="296"/>
        <end position="323"/>
    </location>
</feature>
<dbReference type="EMBL" id="CAJVPQ010001592">
    <property type="protein sequence ID" value="CAG8560208.1"/>
    <property type="molecule type" value="Genomic_DNA"/>
</dbReference>
<feature type="transmembrane region" description="Helical" evidence="6">
    <location>
        <begin position="223"/>
        <end position="241"/>
    </location>
</feature>
<dbReference type="Proteomes" id="UP000789570">
    <property type="component" value="Unassembled WGS sequence"/>
</dbReference>
<evidence type="ECO:0000313" key="9">
    <source>
        <dbReference type="Proteomes" id="UP000789570"/>
    </source>
</evidence>
<feature type="transmembrane region" description="Helical" evidence="6">
    <location>
        <begin position="363"/>
        <end position="382"/>
    </location>
</feature>
<dbReference type="Pfam" id="PF01490">
    <property type="entry name" value="Aa_trans"/>
    <property type="match status" value="1"/>
</dbReference>